<organism evidence="2 3">
    <name type="scientific">Euphydryas editha</name>
    <name type="common">Edith's checkerspot</name>
    <dbReference type="NCBI Taxonomy" id="104508"/>
    <lineage>
        <taxon>Eukaryota</taxon>
        <taxon>Metazoa</taxon>
        <taxon>Ecdysozoa</taxon>
        <taxon>Arthropoda</taxon>
        <taxon>Hexapoda</taxon>
        <taxon>Insecta</taxon>
        <taxon>Pterygota</taxon>
        <taxon>Neoptera</taxon>
        <taxon>Endopterygota</taxon>
        <taxon>Lepidoptera</taxon>
        <taxon>Glossata</taxon>
        <taxon>Ditrysia</taxon>
        <taxon>Papilionoidea</taxon>
        <taxon>Nymphalidae</taxon>
        <taxon>Nymphalinae</taxon>
        <taxon>Euphydryas</taxon>
    </lineage>
</organism>
<evidence type="ECO:0000256" key="1">
    <source>
        <dbReference type="SAM" id="MobiDB-lite"/>
    </source>
</evidence>
<dbReference type="EMBL" id="CAKOGL010000022">
    <property type="protein sequence ID" value="CAH2099715.1"/>
    <property type="molecule type" value="Genomic_DNA"/>
</dbReference>
<dbReference type="Proteomes" id="UP001153954">
    <property type="component" value="Unassembled WGS sequence"/>
</dbReference>
<comment type="caution">
    <text evidence="2">The sequence shown here is derived from an EMBL/GenBank/DDBJ whole genome shotgun (WGS) entry which is preliminary data.</text>
</comment>
<proteinExistence type="predicted"/>
<name>A0AAU9UK46_EUPED</name>
<evidence type="ECO:0000313" key="2">
    <source>
        <dbReference type="EMBL" id="CAH2099715.1"/>
    </source>
</evidence>
<gene>
    <name evidence="2" type="ORF">EEDITHA_LOCUS14659</name>
</gene>
<protein>
    <submittedName>
        <fullName evidence="2">Uncharacterized protein</fullName>
    </submittedName>
</protein>
<sequence length="192" mass="21800">MSASEPTLTESPVPLALARLQGRPGRMPRGLRTHRPSLPLASLQEAIDETPRRYSEKNYTQDTDDEESFTDPIVSKPSPSSSNGRRASDATFAERYRKLTEFDGPPLDTPRRASLAVPVGDGFGPSDKGRRRSWAARLQLERKKRRKSGGTDTDEENDIPIYNLRQKRLSWWNVFVPDNMLKHRYCQNCNVS</sequence>
<evidence type="ECO:0000313" key="3">
    <source>
        <dbReference type="Proteomes" id="UP001153954"/>
    </source>
</evidence>
<dbReference type="AlphaFoldDB" id="A0AAU9UK46"/>
<reference evidence="2" key="1">
    <citation type="submission" date="2022-03" db="EMBL/GenBank/DDBJ databases">
        <authorList>
            <person name="Tunstrom K."/>
        </authorList>
    </citation>
    <scope>NUCLEOTIDE SEQUENCE</scope>
</reference>
<keyword evidence="3" id="KW-1185">Reference proteome</keyword>
<accession>A0AAU9UK46</accession>
<feature type="region of interest" description="Disordered" evidence="1">
    <location>
        <begin position="21"/>
        <end position="133"/>
    </location>
</feature>
<feature type="compositionally biased region" description="Basic and acidic residues" evidence="1">
    <location>
        <begin position="86"/>
        <end position="101"/>
    </location>
</feature>